<gene>
    <name evidence="1" type="ORF">HXO64_08235</name>
</gene>
<evidence type="ECO:0000313" key="2">
    <source>
        <dbReference type="Proteomes" id="UP000756427"/>
    </source>
</evidence>
<proteinExistence type="predicted"/>
<reference evidence="1" key="1">
    <citation type="submission" date="2020-04" db="EMBL/GenBank/DDBJ databases">
        <title>Deep metagenomics examines the oral microbiome during advanced dental caries in children, revealing novel taxa and co-occurrences with host molecules.</title>
        <authorList>
            <person name="Baker J.L."/>
            <person name="Morton J.T."/>
            <person name="Dinis M."/>
            <person name="Alvarez R."/>
            <person name="Tran N.C."/>
            <person name="Knight R."/>
            <person name="Edlund A."/>
        </authorList>
    </citation>
    <scope>NUCLEOTIDE SEQUENCE</scope>
    <source>
        <strain evidence="1">JCVI_44_bin.2</strain>
    </source>
</reference>
<organism evidence="1 2">
    <name type="scientific">Rothia mucilaginosa</name>
    <dbReference type="NCBI Taxonomy" id="43675"/>
    <lineage>
        <taxon>Bacteria</taxon>
        <taxon>Bacillati</taxon>
        <taxon>Actinomycetota</taxon>
        <taxon>Actinomycetes</taxon>
        <taxon>Micrococcales</taxon>
        <taxon>Micrococcaceae</taxon>
        <taxon>Rothia</taxon>
    </lineage>
</organism>
<name>A0A930LD56_9MICC</name>
<dbReference type="EMBL" id="JABZXR010000050">
    <property type="protein sequence ID" value="MBF1664517.1"/>
    <property type="molecule type" value="Genomic_DNA"/>
</dbReference>
<accession>A0A930LD56</accession>
<protein>
    <submittedName>
        <fullName evidence="1">Uncharacterized protein</fullName>
    </submittedName>
</protein>
<comment type="caution">
    <text evidence="1">The sequence shown here is derived from an EMBL/GenBank/DDBJ whole genome shotgun (WGS) entry which is preliminary data.</text>
</comment>
<dbReference type="AlphaFoldDB" id="A0A930LD56"/>
<sequence length="143" mass="15230">MPTADTREPAEAPTYTVIIGAGLLDQEIAWRYDRAPLAPAAIDAERTILGAYADAELDGDPLRSPADLIILLGAAATVLRAETTALAGEGHYQALTRALNAYSADNGSADDWNTWRTPNAAPAARIDALVRIMAHTQALLNHR</sequence>
<dbReference type="RefSeq" id="WP_303976263.1">
    <property type="nucleotide sequence ID" value="NZ_JABZXR010000050.1"/>
</dbReference>
<dbReference type="Proteomes" id="UP000756427">
    <property type="component" value="Unassembled WGS sequence"/>
</dbReference>
<evidence type="ECO:0000313" key="1">
    <source>
        <dbReference type="EMBL" id="MBF1664517.1"/>
    </source>
</evidence>